<organism evidence="1 2">
    <name type="scientific">Mycolicibacterium agri</name>
    <name type="common">Mycobacterium agri</name>
    <dbReference type="NCBI Taxonomy" id="36811"/>
    <lineage>
        <taxon>Bacteria</taxon>
        <taxon>Bacillati</taxon>
        <taxon>Actinomycetota</taxon>
        <taxon>Actinomycetes</taxon>
        <taxon>Mycobacteriales</taxon>
        <taxon>Mycobacteriaceae</taxon>
        <taxon>Mycolicibacterium</taxon>
    </lineage>
</organism>
<protein>
    <submittedName>
        <fullName evidence="1">Uncharacterized protein</fullName>
    </submittedName>
</protein>
<gene>
    <name evidence="1" type="ORF">MAGR_33110</name>
</gene>
<reference evidence="1 2" key="1">
    <citation type="journal article" date="2019" name="Emerg. Microbes Infect.">
        <title>Comprehensive subspecies identification of 175 nontuberculous mycobacteria species based on 7547 genomic profiles.</title>
        <authorList>
            <person name="Matsumoto Y."/>
            <person name="Kinjo T."/>
            <person name="Motooka D."/>
            <person name="Nabeya D."/>
            <person name="Jung N."/>
            <person name="Uechi K."/>
            <person name="Horii T."/>
            <person name="Iida T."/>
            <person name="Fujita J."/>
            <person name="Nakamura S."/>
        </authorList>
    </citation>
    <scope>NUCLEOTIDE SEQUENCE [LARGE SCALE GENOMIC DNA]</scope>
    <source>
        <strain evidence="1 2">JCM 6377</strain>
    </source>
</reference>
<proteinExistence type="predicted"/>
<dbReference type="Proteomes" id="UP000465302">
    <property type="component" value="Unassembled WGS sequence"/>
</dbReference>
<name>A0A7I9W2S2_MYCAG</name>
<comment type="caution">
    <text evidence="1">The sequence shown here is derived from an EMBL/GenBank/DDBJ whole genome shotgun (WGS) entry which is preliminary data.</text>
</comment>
<accession>A0A7I9W2S2</accession>
<sequence>MLSGAIRQPVNSMYADAGRRLATLSVCVPLVATLGVACGGSSEPTMAECIKIVTESGEKSDQCLPVAPDSERIDLVTPKFSHSTPITNPLHPTSRVEQIIYGGHVDNKPFRTEVTLLPETKPTPYRGATVDTAIIQYVAYLNGRIQEVAIDRYAQADDGSVWYFSEDYSAYEDGKVTDTEGTWVVDDKVPAAMIMPAHPQVGDVYRPENVPEVVFEEVRVDKVDMSVPGPSGNISGAMEVDELHMDGTREGKIFAPGYGEFSTGGPGGDLEAVSLASPTDKRADPAPAEFGALTAAARAVVQAVAGSDAERAKQAATTLDQAWTAALAKGIPPQMVSAMKRDMGEFTSAIDVRDWKAAQSAALRVAQNELDLRLLYQRVVDVDLARMTMWANQLPIDVAADDSGAVVADVAALERIWERSRHGVQSPGPVDTALQELRRAAEGEDLRAVDRAAGTLSQAVTGLHAR</sequence>
<evidence type="ECO:0000313" key="1">
    <source>
        <dbReference type="EMBL" id="GFG51870.1"/>
    </source>
</evidence>
<dbReference type="AlphaFoldDB" id="A0A7I9W2S2"/>
<dbReference type="EMBL" id="BLKS01000001">
    <property type="protein sequence ID" value="GFG51870.1"/>
    <property type="molecule type" value="Genomic_DNA"/>
</dbReference>
<evidence type="ECO:0000313" key="2">
    <source>
        <dbReference type="Proteomes" id="UP000465302"/>
    </source>
</evidence>